<dbReference type="Proteomes" id="UP000237104">
    <property type="component" value="Unassembled WGS sequence"/>
</dbReference>
<sequence>MEWSTQRGSDSRGFYDSEGLRRVLARLQADGGLSWRTDPEASELMQYAAKRYAALAHRHGLDPWEAAAAAYDAMRAPSALRADDPWAIVTRAVQVTCIAEERAQGLLCSVHQARRRKISSYHDAERFSDRDHPLPEYHRAFRTDPVEPQNDVSPLPEVEPAIEDAIMLFTLLGWPSDRARSCVEYICSRLADASSRPSAFESLRRDYSARAHLDIPQPAWMSMLRALLGNCDPLHAHTAAGRGILLRLLIGEPLRALLRDDDLASDIVINAPGVRV</sequence>
<reference evidence="1 2" key="1">
    <citation type="submission" date="2018-01" db="EMBL/GenBank/DDBJ databases">
        <title>Cryobacterium sp. nov., from glaciers in China.</title>
        <authorList>
            <person name="Liu Q."/>
            <person name="Xin Y.-H."/>
        </authorList>
    </citation>
    <scope>NUCLEOTIDE SEQUENCE [LARGE SCALE GENOMIC DNA]</scope>
    <source>
        <strain evidence="1 2">TMB1-8</strain>
    </source>
</reference>
<accession>A0A2S3Z619</accession>
<dbReference type="EMBL" id="PPXF01000065">
    <property type="protein sequence ID" value="POH59647.1"/>
    <property type="molecule type" value="Genomic_DNA"/>
</dbReference>
<comment type="caution">
    <text evidence="1">The sequence shown here is derived from an EMBL/GenBank/DDBJ whole genome shotgun (WGS) entry which is preliminary data.</text>
</comment>
<evidence type="ECO:0008006" key="3">
    <source>
        <dbReference type="Google" id="ProtNLM"/>
    </source>
</evidence>
<gene>
    <name evidence="1" type="ORF">C3B59_17290</name>
</gene>
<dbReference type="AlphaFoldDB" id="A0A2S3Z619"/>
<protein>
    <recommendedName>
        <fullName evidence="3">Serine/arginine repetitive matrix protein 2</fullName>
    </recommendedName>
</protein>
<evidence type="ECO:0000313" key="1">
    <source>
        <dbReference type="EMBL" id="POH59647.1"/>
    </source>
</evidence>
<dbReference type="OrthoDB" id="3239759at2"/>
<name>A0A2S3Z619_9MICO</name>
<evidence type="ECO:0000313" key="2">
    <source>
        <dbReference type="Proteomes" id="UP000237104"/>
    </source>
</evidence>
<proteinExistence type="predicted"/>
<organism evidence="1 2">
    <name type="scientific">Cryobacterium zongtaii</name>
    <dbReference type="NCBI Taxonomy" id="1259217"/>
    <lineage>
        <taxon>Bacteria</taxon>
        <taxon>Bacillati</taxon>
        <taxon>Actinomycetota</taxon>
        <taxon>Actinomycetes</taxon>
        <taxon>Micrococcales</taxon>
        <taxon>Microbacteriaceae</taxon>
        <taxon>Cryobacterium</taxon>
    </lineage>
</organism>